<organism evidence="3 4">
    <name type="scientific">Candidatus Bilophila faecipullorum</name>
    <dbReference type="NCBI Taxonomy" id="2838482"/>
    <lineage>
        <taxon>Bacteria</taxon>
        <taxon>Pseudomonadati</taxon>
        <taxon>Thermodesulfobacteriota</taxon>
        <taxon>Desulfovibrionia</taxon>
        <taxon>Desulfovibrionales</taxon>
        <taxon>Desulfovibrionaceae</taxon>
        <taxon>Bilophila</taxon>
    </lineage>
</organism>
<dbReference type="Proteomes" id="UP000824264">
    <property type="component" value="Unassembled WGS sequence"/>
</dbReference>
<dbReference type="SUPFAM" id="SSF69572">
    <property type="entry name" value="Activating enzymes of the ubiquitin-like proteins"/>
    <property type="match status" value="1"/>
</dbReference>
<dbReference type="PANTHER" id="PTHR43267:SF1">
    <property type="entry name" value="TRNA THREONYLCARBAMOYLADENOSINE DEHYDRATASE"/>
    <property type="match status" value="1"/>
</dbReference>
<gene>
    <name evidence="3" type="ORF">H9874_11160</name>
</gene>
<reference evidence="3" key="1">
    <citation type="journal article" date="2021" name="PeerJ">
        <title>Extensive microbial diversity within the chicken gut microbiome revealed by metagenomics and culture.</title>
        <authorList>
            <person name="Gilroy R."/>
            <person name="Ravi A."/>
            <person name="Getino M."/>
            <person name="Pursley I."/>
            <person name="Horton D.L."/>
            <person name="Alikhan N.F."/>
            <person name="Baker D."/>
            <person name="Gharbi K."/>
            <person name="Hall N."/>
            <person name="Watson M."/>
            <person name="Adriaenssens E.M."/>
            <person name="Foster-Nyarko E."/>
            <person name="Jarju S."/>
            <person name="Secka A."/>
            <person name="Antonio M."/>
            <person name="Oren A."/>
            <person name="Chaudhuri R.R."/>
            <person name="La Ragione R."/>
            <person name="Hildebrand F."/>
            <person name="Pallen M.J."/>
        </authorList>
    </citation>
    <scope>NUCLEOTIDE SEQUENCE</scope>
    <source>
        <strain evidence="3">ChiSxjej5B17-1746</strain>
    </source>
</reference>
<dbReference type="GO" id="GO:0016779">
    <property type="term" value="F:nucleotidyltransferase activity"/>
    <property type="evidence" value="ECO:0007669"/>
    <property type="project" value="UniProtKB-KW"/>
</dbReference>
<name>A0A9D1R1C1_9BACT</name>
<feature type="region of interest" description="Disordered" evidence="1">
    <location>
        <begin position="1"/>
        <end position="22"/>
    </location>
</feature>
<keyword evidence="3" id="KW-0548">Nucleotidyltransferase</keyword>
<protein>
    <submittedName>
        <fullName evidence="3">ThiF family adenylyltransferase</fullName>
    </submittedName>
</protein>
<dbReference type="PANTHER" id="PTHR43267">
    <property type="entry name" value="TRNA THREONYLCARBAMOYLADENOSINE DEHYDRATASE"/>
    <property type="match status" value="1"/>
</dbReference>
<feature type="compositionally biased region" description="Basic and acidic residues" evidence="1">
    <location>
        <begin position="7"/>
        <end position="16"/>
    </location>
</feature>
<reference evidence="3" key="2">
    <citation type="submission" date="2021-04" db="EMBL/GenBank/DDBJ databases">
        <authorList>
            <person name="Gilroy R."/>
        </authorList>
    </citation>
    <scope>NUCLEOTIDE SEQUENCE</scope>
    <source>
        <strain evidence="3">ChiSxjej5B17-1746</strain>
    </source>
</reference>
<evidence type="ECO:0000313" key="4">
    <source>
        <dbReference type="Proteomes" id="UP000824264"/>
    </source>
</evidence>
<dbReference type="EMBL" id="DXGI01000413">
    <property type="protein sequence ID" value="HIW79683.1"/>
    <property type="molecule type" value="Genomic_DNA"/>
</dbReference>
<accession>A0A9D1R1C1</accession>
<dbReference type="Pfam" id="PF00899">
    <property type="entry name" value="ThiF"/>
    <property type="match status" value="1"/>
</dbReference>
<feature type="domain" description="THIF-type NAD/FAD binding fold" evidence="2">
    <location>
        <begin position="39"/>
        <end position="248"/>
    </location>
</feature>
<dbReference type="Gene3D" id="3.40.50.720">
    <property type="entry name" value="NAD(P)-binding Rossmann-like Domain"/>
    <property type="match status" value="1"/>
</dbReference>
<keyword evidence="3" id="KW-0808">Transferase</keyword>
<dbReference type="GO" id="GO:0008641">
    <property type="term" value="F:ubiquitin-like modifier activating enzyme activity"/>
    <property type="evidence" value="ECO:0007669"/>
    <property type="project" value="InterPro"/>
</dbReference>
<dbReference type="InterPro" id="IPR035985">
    <property type="entry name" value="Ubiquitin-activating_enz"/>
</dbReference>
<comment type="caution">
    <text evidence="3">The sequence shown here is derived from an EMBL/GenBank/DDBJ whole genome shotgun (WGS) entry which is preliminary data.</text>
</comment>
<dbReference type="GO" id="GO:0061503">
    <property type="term" value="F:tRNA threonylcarbamoyladenosine dehydratase"/>
    <property type="evidence" value="ECO:0007669"/>
    <property type="project" value="TreeGrafter"/>
</dbReference>
<sequence length="257" mass="27116">MLNMQETEGKTPERRLPPGGPFRPYRSEAAMFAERYKRNCLLSETEQMRLAEGRVLIVGLGGLGGHVLDMLARMGVGRIVGADGDVFEPSNLNRQLLCTEKRLGMNKAEAARLHVAEVNSEIAFTAIPRFVRGPELEALAQEADVIVDALGGLRDRAALQSAAARAGAPLVSAGISGLTGWMAVVLPGEEGPAAYLGAGDEGGGGVEEKEGNLAPTAALAAALQAAEVLKLLTGKPHQKGLLLFDLAENVFAPLEWN</sequence>
<evidence type="ECO:0000313" key="3">
    <source>
        <dbReference type="EMBL" id="HIW79683.1"/>
    </source>
</evidence>
<dbReference type="InterPro" id="IPR000594">
    <property type="entry name" value="ThiF_NAD_FAD-bd"/>
</dbReference>
<evidence type="ECO:0000259" key="2">
    <source>
        <dbReference type="Pfam" id="PF00899"/>
    </source>
</evidence>
<proteinExistence type="predicted"/>
<dbReference type="InterPro" id="IPR045886">
    <property type="entry name" value="ThiF/MoeB/HesA"/>
</dbReference>
<dbReference type="GO" id="GO:0061504">
    <property type="term" value="P:cyclic threonylcarbamoyladenosine biosynthetic process"/>
    <property type="evidence" value="ECO:0007669"/>
    <property type="project" value="TreeGrafter"/>
</dbReference>
<dbReference type="AlphaFoldDB" id="A0A9D1R1C1"/>
<evidence type="ECO:0000256" key="1">
    <source>
        <dbReference type="SAM" id="MobiDB-lite"/>
    </source>
</evidence>